<protein>
    <submittedName>
        <fullName evidence="1">Uncharacterized protein</fullName>
    </submittedName>
</protein>
<proteinExistence type="predicted"/>
<evidence type="ECO:0000313" key="2">
    <source>
        <dbReference type="Proteomes" id="UP000800096"/>
    </source>
</evidence>
<dbReference type="AlphaFoldDB" id="A0A6A5QCX3"/>
<keyword evidence="2" id="KW-1185">Reference proteome</keyword>
<name>A0A6A5QCX3_AMPQU</name>
<reference evidence="1" key="1">
    <citation type="journal article" date="2020" name="Stud. Mycol.">
        <title>101 Dothideomycetes genomes: a test case for predicting lifestyles and emergence of pathogens.</title>
        <authorList>
            <person name="Haridas S."/>
            <person name="Albert R."/>
            <person name="Binder M."/>
            <person name="Bloem J."/>
            <person name="Labutti K."/>
            <person name="Salamov A."/>
            <person name="Andreopoulos B."/>
            <person name="Baker S."/>
            <person name="Barry K."/>
            <person name="Bills G."/>
            <person name="Bluhm B."/>
            <person name="Cannon C."/>
            <person name="Castanera R."/>
            <person name="Culley D."/>
            <person name="Daum C."/>
            <person name="Ezra D."/>
            <person name="Gonzalez J."/>
            <person name="Henrissat B."/>
            <person name="Kuo A."/>
            <person name="Liang C."/>
            <person name="Lipzen A."/>
            <person name="Lutzoni F."/>
            <person name="Magnuson J."/>
            <person name="Mondo S."/>
            <person name="Nolan M."/>
            <person name="Ohm R."/>
            <person name="Pangilinan J."/>
            <person name="Park H.-J."/>
            <person name="Ramirez L."/>
            <person name="Alfaro M."/>
            <person name="Sun H."/>
            <person name="Tritt A."/>
            <person name="Yoshinaga Y."/>
            <person name="Zwiers L.-H."/>
            <person name="Turgeon B."/>
            <person name="Goodwin S."/>
            <person name="Spatafora J."/>
            <person name="Crous P."/>
            <person name="Grigoriev I."/>
        </authorList>
    </citation>
    <scope>NUCLEOTIDE SEQUENCE</scope>
    <source>
        <strain evidence="1">HMLAC05119</strain>
    </source>
</reference>
<evidence type="ECO:0000313" key="1">
    <source>
        <dbReference type="EMBL" id="KAF1912344.1"/>
    </source>
</evidence>
<sequence length="119" mass="13168">MSVRWTAPMAHRPIVIIHVCYQGRRLRRSPGDGEPGESSWVCSARRRRRVRSRHSTSLAACRALAVPVYICTQYISTCTVLLLGTVVCRYSMVRSGRGAVGEMLDAGVADPESHTLLRA</sequence>
<organism evidence="1 2">
    <name type="scientific">Ampelomyces quisqualis</name>
    <name type="common">Powdery mildew agent</name>
    <dbReference type="NCBI Taxonomy" id="50730"/>
    <lineage>
        <taxon>Eukaryota</taxon>
        <taxon>Fungi</taxon>
        <taxon>Dikarya</taxon>
        <taxon>Ascomycota</taxon>
        <taxon>Pezizomycotina</taxon>
        <taxon>Dothideomycetes</taxon>
        <taxon>Pleosporomycetidae</taxon>
        <taxon>Pleosporales</taxon>
        <taxon>Pleosporineae</taxon>
        <taxon>Phaeosphaeriaceae</taxon>
        <taxon>Ampelomyces</taxon>
    </lineage>
</organism>
<accession>A0A6A5QCX3</accession>
<dbReference type="EMBL" id="ML979140">
    <property type="protein sequence ID" value="KAF1912344.1"/>
    <property type="molecule type" value="Genomic_DNA"/>
</dbReference>
<gene>
    <name evidence="1" type="ORF">BDU57DRAFT_361019</name>
</gene>
<dbReference type="Proteomes" id="UP000800096">
    <property type="component" value="Unassembled WGS sequence"/>
</dbReference>